<feature type="domain" description="FAD-binding" evidence="6">
    <location>
        <begin position="6"/>
        <end position="349"/>
    </location>
</feature>
<sequence length="401" mass="43882">MSAKPTILIAGAGIGGLTAALALLQRGFDVTVFEQAPVLAELGAGIQMAANGSRVLIELGLEERLADIVCEAAAKEVRLWNTGQTWKLFDLGADSIERFGAPYWMVHRGELHRVLLEAVRALKSDAVITGAQAVGFEQDDGSVTLRLADGRQIRADVLVGADGVHSKLRSQMWQSPQARFTGLMAWRGLAPMDALPAELQRPVGTNWIGPGGHVITYPISGNRLLNFVGLVENRAWTSESWTEAGTQAECKADFAGWNPLIHAVIDTLDQPFRWALVSRDPLPNWTQGRVTLLGDACHPTLPFLAQGAIMAIEDGYILARCLEDAPGDPQGALKTYEALRSERTAAIVTGSEANLHRFHNPVLADPVEAPRYVEREWQPDKVRLRYDWLFEYDATRLPIPA</sequence>
<dbReference type="SUPFAM" id="SSF51905">
    <property type="entry name" value="FAD/NAD(P)-binding domain"/>
    <property type="match status" value="1"/>
</dbReference>
<name>A0ABT3GT61_9RHOB</name>
<keyword evidence="8" id="KW-1185">Reference proteome</keyword>
<comment type="cofactor">
    <cofactor evidence="1">
        <name>FAD</name>
        <dbReference type="ChEBI" id="CHEBI:57692"/>
    </cofactor>
</comment>
<accession>A0ABT3GT61</accession>
<dbReference type="GO" id="GO:0004497">
    <property type="term" value="F:monooxygenase activity"/>
    <property type="evidence" value="ECO:0007669"/>
    <property type="project" value="UniProtKB-KW"/>
</dbReference>
<evidence type="ECO:0000313" key="8">
    <source>
        <dbReference type="Proteomes" id="UP001208938"/>
    </source>
</evidence>
<dbReference type="EMBL" id="JAPDFL010000001">
    <property type="protein sequence ID" value="MCW1930736.1"/>
    <property type="molecule type" value="Genomic_DNA"/>
</dbReference>
<dbReference type="InterPro" id="IPR050493">
    <property type="entry name" value="FAD-dep_Monooxygenase_BioMet"/>
</dbReference>
<protein>
    <submittedName>
        <fullName evidence="7">FAD-dependent monooxygenase</fullName>
    </submittedName>
</protein>
<dbReference type="InterPro" id="IPR036188">
    <property type="entry name" value="FAD/NAD-bd_sf"/>
</dbReference>
<dbReference type="Proteomes" id="UP001208938">
    <property type="component" value="Unassembled WGS sequence"/>
</dbReference>
<dbReference type="InterPro" id="IPR002938">
    <property type="entry name" value="FAD-bd"/>
</dbReference>
<gene>
    <name evidence="7" type="ORF">OKW52_00220</name>
</gene>
<dbReference type="Pfam" id="PF01494">
    <property type="entry name" value="FAD_binding_3"/>
    <property type="match status" value="1"/>
</dbReference>
<evidence type="ECO:0000313" key="7">
    <source>
        <dbReference type="EMBL" id="MCW1930736.1"/>
    </source>
</evidence>
<keyword evidence="3" id="KW-0274">FAD</keyword>
<evidence type="ECO:0000256" key="5">
    <source>
        <dbReference type="ARBA" id="ARBA00023033"/>
    </source>
</evidence>
<evidence type="ECO:0000256" key="2">
    <source>
        <dbReference type="ARBA" id="ARBA00022630"/>
    </source>
</evidence>
<dbReference type="PANTHER" id="PTHR13789">
    <property type="entry name" value="MONOOXYGENASE"/>
    <property type="match status" value="1"/>
</dbReference>
<evidence type="ECO:0000256" key="4">
    <source>
        <dbReference type="ARBA" id="ARBA00023002"/>
    </source>
</evidence>
<organism evidence="7 8">
    <name type="scientific">Pararhodobacter zhoushanensis</name>
    <dbReference type="NCBI Taxonomy" id="2479545"/>
    <lineage>
        <taxon>Bacteria</taxon>
        <taxon>Pseudomonadati</taxon>
        <taxon>Pseudomonadota</taxon>
        <taxon>Alphaproteobacteria</taxon>
        <taxon>Rhodobacterales</taxon>
        <taxon>Paracoccaceae</taxon>
        <taxon>Pararhodobacter</taxon>
    </lineage>
</organism>
<reference evidence="7 8" key="1">
    <citation type="submission" date="2022-10" db="EMBL/GenBank/DDBJ databases">
        <title>Pararhodobacter sp. nov., isolated from marine algae.</title>
        <authorList>
            <person name="Choi B.J."/>
            <person name="Kim J.M."/>
            <person name="Lee J.K."/>
            <person name="Choi D.G."/>
            <person name="Jeon C.O."/>
        </authorList>
    </citation>
    <scope>NUCLEOTIDE SEQUENCE [LARGE SCALE GENOMIC DNA]</scope>
    <source>
        <strain evidence="7 8">ZQ420</strain>
    </source>
</reference>
<dbReference type="PANTHER" id="PTHR13789:SF318">
    <property type="entry name" value="GERANYLGERANYL DIPHOSPHATE REDUCTASE"/>
    <property type="match status" value="1"/>
</dbReference>
<dbReference type="Gene3D" id="3.50.50.60">
    <property type="entry name" value="FAD/NAD(P)-binding domain"/>
    <property type="match status" value="1"/>
</dbReference>
<evidence type="ECO:0000256" key="1">
    <source>
        <dbReference type="ARBA" id="ARBA00001974"/>
    </source>
</evidence>
<comment type="caution">
    <text evidence="7">The sequence shown here is derived from an EMBL/GenBank/DDBJ whole genome shotgun (WGS) entry which is preliminary data.</text>
</comment>
<evidence type="ECO:0000256" key="3">
    <source>
        <dbReference type="ARBA" id="ARBA00022827"/>
    </source>
</evidence>
<keyword evidence="2" id="KW-0285">Flavoprotein</keyword>
<evidence type="ECO:0000259" key="6">
    <source>
        <dbReference type="Pfam" id="PF01494"/>
    </source>
</evidence>
<dbReference type="RefSeq" id="WP_264503916.1">
    <property type="nucleotide sequence ID" value="NZ_JAPDFL010000001.1"/>
</dbReference>
<dbReference type="PRINTS" id="PR00420">
    <property type="entry name" value="RNGMNOXGNASE"/>
</dbReference>
<keyword evidence="4" id="KW-0560">Oxidoreductase</keyword>
<keyword evidence="5 7" id="KW-0503">Monooxygenase</keyword>
<proteinExistence type="predicted"/>
<dbReference type="SUPFAM" id="SSF54373">
    <property type="entry name" value="FAD-linked reductases, C-terminal domain"/>
    <property type="match status" value="1"/>
</dbReference>